<dbReference type="InterPro" id="IPR020471">
    <property type="entry name" value="AKR"/>
</dbReference>
<dbReference type="WBParaSite" id="HDID_0000873001-mRNA-1">
    <property type="protein sequence ID" value="HDID_0000873001-mRNA-1"/>
    <property type="gene ID" value="HDID_0000873001"/>
</dbReference>
<dbReference type="InterPro" id="IPR036812">
    <property type="entry name" value="NAD(P)_OxRdtase_dom_sf"/>
</dbReference>
<feature type="site" description="Lowers pKa of active site Tyr" evidence="6">
    <location>
        <position position="74"/>
    </location>
</feature>
<dbReference type="PANTHER" id="PTHR11732">
    <property type="entry name" value="ALDO/KETO REDUCTASE"/>
    <property type="match status" value="1"/>
</dbReference>
<evidence type="ECO:0000259" key="7">
    <source>
        <dbReference type="Pfam" id="PF00248"/>
    </source>
</evidence>
<dbReference type="FunFam" id="3.20.20.100:FF:000006">
    <property type="entry name" value="Aldo-keto reductase family 1 member A1"/>
    <property type="match status" value="1"/>
</dbReference>
<dbReference type="InterPro" id="IPR023210">
    <property type="entry name" value="NADP_OxRdtase_dom"/>
</dbReference>
<reference evidence="8" key="1">
    <citation type="submission" date="2017-02" db="UniProtKB">
        <authorList>
            <consortium name="WormBaseParasite"/>
        </authorList>
    </citation>
    <scope>IDENTIFICATION</scope>
</reference>
<dbReference type="AlphaFoldDB" id="A0A0R3STJ1"/>
<evidence type="ECO:0000256" key="3">
    <source>
        <dbReference type="ARBA" id="ARBA00023002"/>
    </source>
</evidence>
<comment type="similarity">
    <text evidence="1">Belongs to the aldo/keto reductase family.</text>
</comment>
<dbReference type="InterPro" id="IPR018170">
    <property type="entry name" value="Aldo/ket_reductase_CS"/>
</dbReference>
<feature type="active site" description="Proton donor" evidence="4">
    <location>
        <position position="45"/>
    </location>
</feature>
<evidence type="ECO:0000256" key="4">
    <source>
        <dbReference type="PIRSR" id="PIRSR000097-1"/>
    </source>
</evidence>
<dbReference type="PROSITE" id="PS00062">
    <property type="entry name" value="ALDOKETO_REDUCTASE_2"/>
    <property type="match status" value="1"/>
</dbReference>
<name>A0A0R3STJ1_HYMDI</name>
<protein>
    <submittedName>
        <fullName evidence="8">Aldo_ket_red domain-containing protein</fullName>
    </submittedName>
</protein>
<keyword evidence="2" id="KW-0521">NADP</keyword>
<evidence type="ECO:0000256" key="1">
    <source>
        <dbReference type="ARBA" id="ARBA00007905"/>
    </source>
</evidence>
<dbReference type="STRING" id="6216.A0A0R3STJ1"/>
<dbReference type="Pfam" id="PF00248">
    <property type="entry name" value="Aldo_ket_red"/>
    <property type="match status" value="1"/>
</dbReference>
<dbReference type="GO" id="GO:0016491">
    <property type="term" value="F:oxidoreductase activity"/>
    <property type="evidence" value="ECO:0007669"/>
    <property type="project" value="UniProtKB-KW"/>
</dbReference>
<dbReference type="PRINTS" id="PR00069">
    <property type="entry name" value="ALDKETRDTASE"/>
</dbReference>
<feature type="binding site" evidence="5">
    <location>
        <position position="107"/>
    </location>
    <ligand>
        <name>substrate</name>
    </ligand>
</feature>
<accession>A0A0R3STJ1</accession>
<feature type="domain" description="NADP-dependent oxidoreductase" evidence="7">
    <location>
        <begin position="12"/>
        <end position="286"/>
    </location>
</feature>
<evidence type="ECO:0000313" key="8">
    <source>
        <dbReference type="WBParaSite" id="HDID_0000873001-mRNA-1"/>
    </source>
</evidence>
<dbReference type="Gene3D" id="3.20.20.100">
    <property type="entry name" value="NADP-dependent oxidoreductase domain"/>
    <property type="match status" value="1"/>
</dbReference>
<evidence type="ECO:0000256" key="6">
    <source>
        <dbReference type="PIRSR" id="PIRSR000097-3"/>
    </source>
</evidence>
<keyword evidence="3" id="KW-0560">Oxidoreductase</keyword>
<proteinExistence type="inferred from homology"/>
<dbReference type="PIRSF" id="PIRSF000097">
    <property type="entry name" value="AKR"/>
    <property type="match status" value="1"/>
</dbReference>
<sequence>LKTVNGLQIPAIGLGTFKLKGVDISTALNAALELGYRHIDCAHLYDNEAEIGECLSLWIKSGRIKREELFITSKLWNTFHHPDLVKSACETSVKRLQVDYLDLYLMHWPVACQPSDSKVPRDSNRNTLFDNVDLVDTWKAIEVLVDQGLCKHIGMSNFNTKQIDKVLSACRIKPAMLQIESSATFPNQKLIDFAHFKGIPVTAYSPLGSPYLHFRSDVVPLMKQPIIWELAMKYNKTPAQIALRYGIQRGLCVIFKSKTPERLAENLQIFDFEISEEDMKRLNEIKNGCRTLKGAALRGHPEYPFVEDSS</sequence>
<evidence type="ECO:0000256" key="2">
    <source>
        <dbReference type="ARBA" id="ARBA00022857"/>
    </source>
</evidence>
<dbReference type="SUPFAM" id="SSF51430">
    <property type="entry name" value="NAD(P)-linked oxidoreductase"/>
    <property type="match status" value="1"/>
</dbReference>
<dbReference type="PROSITE" id="PS00798">
    <property type="entry name" value="ALDOKETO_REDUCTASE_1"/>
    <property type="match status" value="1"/>
</dbReference>
<organism evidence="8">
    <name type="scientific">Hymenolepis diminuta</name>
    <name type="common">Rat tapeworm</name>
    <dbReference type="NCBI Taxonomy" id="6216"/>
    <lineage>
        <taxon>Eukaryota</taxon>
        <taxon>Metazoa</taxon>
        <taxon>Spiralia</taxon>
        <taxon>Lophotrochozoa</taxon>
        <taxon>Platyhelminthes</taxon>
        <taxon>Cestoda</taxon>
        <taxon>Eucestoda</taxon>
        <taxon>Cyclophyllidea</taxon>
        <taxon>Hymenolepididae</taxon>
        <taxon>Hymenolepis</taxon>
    </lineage>
</organism>
<evidence type="ECO:0000256" key="5">
    <source>
        <dbReference type="PIRSR" id="PIRSR000097-2"/>
    </source>
</evidence>